<dbReference type="GO" id="GO:0008360">
    <property type="term" value="P:regulation of cell shape"/>
    <property type="evidence" value="ECO:0007669"/>
    <property type="project" value="UniProtKB-KW"/>
</dbReference>
<feature type="transmembrane region" description="Helical" evidence="6">
    <location>
        <begin position="390"/>
        <end position="417"/>
    </location>
</feature>
<keyword evidence="3" id="KW-0133">Cell shape</keyword>
<keyword evidence="5 6" id="KW-0472">Membrane</keyword>
<feature type="transmembrane region" description="Helical" evidence="6">
    <location>
        <begin position="239"/>
        <end position="260"/>
    </location>
</feature>
<protein>
    <submittedName>
        <fullName evidence="7">Rod shape-determining protein RodA</fullName>
    </submittedName>
</protein>
<dbReference type="GO" id="GO:0051301">
    <property type="term" value="P:cell division"/>
    <property type="evidence" value="ECO:0007669"/>
    <property type="project" value="InterPro"/>
</dbReference>
<feature type="transmembrane region" description="Helical" evidence="6">
    <location>
        <begin position="185"/>
        <end position="205"/>
    </location>
</feature>
<comment type="subcellular location">
    <subcellularLocation>
        <location evidence="1">Membrane</location>
        <topology evidence="1">Multi-pass membrane protein</topology>
    </subcellularLocation>
</comment>
<feature type="transmembrane region" description="Helical" evidence="6">
    <location>
        <begin position="211"/>
        <end position="227"/>
    </location>
</feature>
<dbReference type="PANTHER" id="PTHR30474">
    <property type="entry name" value="CELL CYCLE PROTEIN"/>
    <property type="match status" value="1"/>
</dbReference>
<sequence length="453" mass="50397">MSQPTRIISKGINWLLPVMYLLLVFIGLTAIFSVEYRPDVNILQAITGLKTNYSRQLLFLVICLVLGILILLTDSKFFTATANLSYALGILLLLATFVVGKEVNGSHSWIPLGFMNLQPAETCKIFVSLALAKYLSRMETDFRRWQSHAIAIALALTPAMFSILQNETGLALVYFAFFIPLYREGLPAAYLVVGVSAAVLVVASILIEPNTLFYILTGLVVVSFWLLRRRIRRNKSLLLIIAGVYLLSVGIQKFAVPFLFENIMQPYQVERIMSMFGKDYVPKDPAKLEALMKEKAKQGKINKDGKKEENYNVKQSKIAIGSGGLAGKGFLKGAVTQGEFVPEQHTDFIFTALGESFGFWGSSLVALLYFSLLMIIINMAERQRSTFSRVYGYCVAAILFFHVVVNICMTIGLAPVIGIPLPLISHGGSSLMTFTILIFIFVRLDADRQVVLR</sequence>
<dbReference type="AlphaFoldDB" id="A0A6I6GRI4"/>
<dbReference type="GO" id="GO:0005886">
    <property type="term" value="C:plasma membrane"/>
    <property type="evidence" value="ECO:0007669"/>
    <property type="project" value="TreeGrafter"/>
</dbReference>
<feature type="transmembrane region" description="Helical" evidence="6">
    <location>
        <begin position="423"/>
        <end position="444"/>
    </location>
</feature>
<reference evidence="7 8" key="1">
    <citation type="submission" date="2019-11" db="EMBL/GenBank/DDBJ databases">
        <authorList>
            <person name="Im W.T."/>
        </authorList>
    </citation>
    <scope>NUCLEOTIDE SEQUENCE [LARGE SCALE GENOMIC DNA]</scope>
    <source>
        <strain evidence="7 8">SB-02</strain>
    </source>
</reference>
<feature type="transmembrane region" description="Helical" evidence="6">
    <location>
        <begin position="53"/>
        <end position="72"/>
    </location>
</feature>
<evidence type="ECO:0000313" key="7">
    <source>
        <dbReference type="EMBL" id="QGW29562.1"/>
    </source>
</evidence>
<feature type="transmembrane region" description="Helical" evidence="6">
    <location>
        <begin position="12"/>
        <end position="33"/>
    </location>
</feature>
<organism evidence="7 8">
    <name type="scientific">Phnomibacter ginsenosidimutans</name>
    <dbReference type="NCBI Taxonomy" id="2676868"/>
    <lineage>
        <taxon>Bacteria</taxon>
        <taxon>Pseudomonadati</taxon>
        <taxon>Bacteroidota</taxon>
        <taxon>Chitinophagia</taxon>
        <taxon>Chitinophagales</taxon>
        <taxon>Chitinophagaceae</taxon>
        <taxon>Phnomibacter</taxon>
    </lineage>
</organism>
<dbReference type="KEGG" id="fls:GLV81_16870"/>
<evidence type="ECO:0000256" key="6">
    <source>
        <dbReference type="SAM" id="Phobius"/>
    </source>
</evidence>
<gene>
    <name evidence="7" type="ORF">GLV81_16870</name>
</gene>
<accession>A0A6I6GRI4</accession>
<feature type="transmembrane region" description="Helical" evidence="6">
    <location>
        <begin position="145"/>
        <end position="164"/>
    </location>
</feature>
<proteinExistence type="predicted"/>
<dbReference type="InterPro" id="IPR001182">
    <property type="entry name" value="FtsW/RodA"/>
</dbReference>
<evidence type="ECO:0000256" key="3">
    <source>
        <dbReference type="ARBA" id="ARBA00022960"/>
    </source>
</evidence>
<keyword evidence="4 6" id="KW-1133">Transmembrane helix</keyword>
<dbReference type="NCBIfam" id="NF037961">
    <property type="entry name" value="RodA_shape"/>
    <property type="match status" value="1"/>
</dbReference>
<evidence type="ECO:0000313" key="8">
    <source>
        <dbReference type="Proteomes" id="UP000426027"/>
    </source>
</evidence>
<name>A0A6I6GRI4_9BACT</name>
<dbReference type="GO" id="GO:0032153">
    <property type="term" value="C:cell division site"/>
    <property type="evidence" value="ECO:0007669"/>
    <property type="project" value="TreeGrafter"/>
</dbReference>
<evidence type="ECO:0000256" key="4">
    <source>
        <dbReference type="ARBA" id="ARBA00022989"/>
    </source>
</evidence>
<dbReference type="Proteomes" id="UP000426027">
    <property type="component" value="Chromosome"/>
</dbReference>
<feature type="transmembrane region" description="Helical" evidence="6">
    <location>
        <begin position="84"/>
        <end position="100"/>
    </location>
</feature>
<evidence type="ECO:0000256" key="2">
    <source>
        <dbReference type="ARBA" id="ARBA00022692"/>
    </source>
</evidence>
<dbReference type="Pfam" id="PF01098">
    <property type="entry name" value="FTSW_RODA_SPOVE"/>
    <property type="match status" value="2"/>
</dbReference>
<dbReference type="RefSeq" id="WP_157479914.1">
    <property type="nucleotide sequence ID" value="NZ_CP046566.1"/>
</dbReference>
<evidence type="ECO:0000256" key="1">
    <source>
        <dbReference type="ARBA" id="ARBA00004141"/>
    </source>
</evidence>
<keyword evidence="8" id="KW-1185">Reference proteome</keyword>
<keyword evidence="2 6" id="KW-0812">Transmembrane</keyword>
<dbReference type="GO" id="GO:0015648">
    <property type="term" value="F:lipid-linked peptidoglycan transporter activity"/>
    <property type="evidence" value="ECO:0007669"/>
    <property type="project" value="TreeGrafter"/>
</dbReference>
<evidence type="ECO:0000256" key="5">
    <source>
        <dbReference type="ARBA" id="ARBA00023136"/>
    </source>
</evidence>
<feature type="transmembrane region" description="Helical" evidence="6">
    <location>
        <begin position="357"/>
        <end position="378"/>
    </location>
</feature>
<dbReference type="EMBL" id="CP046566">
    <property type="protein sequence ID" value="QGW29562.1"/>
    <property type="molecule type" value="Genomic_DNA"/>
</dbReference>
<dbReference type="PANTHER" id="PTHR30474:SF1">
    <property type="entry name" value="PEPTIDOGLYCAN GLYCOSYLTRANSFERASE MRDB"/>
    <property type="match status" value="1"/>
</dbReference>